<dbReference type="PANTHER" id="PTHR42743">
    <property type="entry name" value="AMINO-ACID AMINOTRANSFERASE"/>
    <property type="match status" value="1"/>
</dbReference>
<evidence type="ECO:0000256" key="7">
    <source>
        <dbReference type="ARBA" id="ARBA00022898"/>
    </source>
</evidence>
<dbReference type="PANTHER" id="PTHR42743:SF11">
    <property type="entry name" value="AMINODEOXYCHORISMATE LYASE"/>
    <property type="match status" value="1"/>
</dbReference>
<proteinExistence type="inferred from homology"/>
<evidence type="ECO:0000256" key="8">
    <source>
        <dbReference type="ARBA" id="ARBA00048212"/>
    </source>
</evidence>
<dbReference type="GO" id="GO:0046394">
    <property type="term" value="P:carboxylic acid biosynthetic process"/>
    <property type="evidence" value="ECO:0007669"/>
    <property type="project" value="UniProtKB-ARBA"/>
</dbReference>
<comment type="pathway">
    <text evidence="3">Amino-acid biosynthesis; L-valine biosynthesis; L-valine from pyruvate: step 4/4.</text>
</comment>
<keyword evidence="7" id="KW-0663">Pyridoxal phosphate</keyword>
<dbReference type="Gene3D" id="3.20.10.10">
    <property type="entry name" value="D-amino Acid Aminotransferase, subunit A, domain 2"/>
    <property type="match status" value="1"/>
</dbReference>
<sequence>MTHRLLSYQRDRYVPTEDLSLPFLDDIGGTLRGYRIFTACKTTHGKIFRLDDHLDRLYYSAAALYMKPPLTRTALKELLYEVAAKNLELTDSSTDLVLDVIFSGGLQGNTFQQSGKPAHLYVAVQELEPPPPELYKTGVVLATYPHQRMCADVKLLNYIGAVLAHQTVAPLKHAYDVVFVSPDDAATLLEGSTFTVFFVTDSGEILTHPLDGKILDSVTRRVVLELLAGRADMKVRETPVTLAMAKSASEAFLASTTRNVLPVVKIDDIQIGQGRPGKITQSVMELFEAYLNSY</sequence>
<dbReference type="AlphaFoldDB" id="A0A7C4ASQ2"/>
<evidence type="ECO:0000256" key="3">
    <source>
        <dbReference type="ARBA" id="ARBA00004931"/>
    </source>
</evidence>
<dbReference type="InterPro" id="IPR001544">
    <property type="entry name" value="Aminotrans_IV"/>
</dbReference>
<dbReference type="InterPro" id="IPR050571">
    <property type="entry name" value="Class-IV_PLP-Dep_Aminotrnsfr"/>
</dbReference>
<comment type="catalytic activity">
    <reaction evidence="8">
        <text>L-valine + 2-oxoglutarate = 3-methyl-2-oxobutanoate + L-glutamate</text>
        <dbReference type="Rhea" id="RHEA:24813"/>
        <dbReference type="ChEBI" id="CHEBI:11851"/>
        <dbReference type="ChEBI" id="CHEBI:16810"/>
        <dbReference type="ChEBI" id="CHEBI:29985"/>
        <dbReference type="ChEBI" id="CHEBI:57762"/>
        <dbReference type="EC" id="2.6.1.42"/>
    </reaction>
</comment>
<dbReference type="Gene3D" id="3.30.470.10">
    <property type="match status" value="1"/>
</dbReference>
<gene>
    <name evidence="11" type="ORF">ENV54_10260</name>
</gene>
<comment type="pathway">
    <text evidence="2">Amino-acid biosynthesis; L-isoleucine biosynthesis; L-isoleucine from 2-oxobutanoate: step 4/4.</text>
</comment>
<comment type="catalytic activity">
    <reaction evidence="10">
        <text>L-leucine + 2-oxoglutarate = 4-methyl-2-oxopentanoate + L-glutamate</text>
        <dbReference type="Rhea" id="RHEA:18321"/>
        <dbReference type="ChEBI" id="CHEBI:16810"/>
        <dbReference type="ChEBI" id="CHEBI:17865"/>
        <dbReference type="ChEBI" id="CHEBI:29985"/>
        <dbReference type="ChEBI" id="CHEBI:57427"/>
        <dbReference type="EC" id="2.6.1.42"/>
    </reaction>
</comment>
<evidence type="ECO:0000256" key="4">
    <source>
        <dbReference type="ARBA" id="ARBA00005072"/>
    </source>
</evidence>
<protein>
    <recommendedName>
        <fullName evidence="6">branched-chain-amino-acid transaminase</fullName>
        <ecNumber evidence="6">2.6.1.42</ecNumber>
    </recommendedName>
</protein>
<comment type="cofactor">
    <cofactor evidence="1">
        <name>pyridoxal 5'-phosphate</name>
        <dbReference type="ChEBI" id="CHEBI:597326"/>
    </cofactor>
</comment>
<dbReference type="InterPro" id="IPR043131">
    <property type="entry name" value="BCAT-like_N"/>
</dbReference>
<comment type="pathway">
    <text evidence="4">Amino-acid biosynthesis; L-leucine biosynthesis; L-leucine from 3-methyl-2-oxobutanoate: step 4/4.</text>
</comment>
<evidence type="ECO:0000313" key="11">
    <source>
        <dbReference type="EMBL" id="HGH61668.1"/>
    </source>
</evidence>
<name>A0A7C4ASQ2_9BACT</name>
<accession>A0A7C4ASQ2</accession>
<comment type="catalytic activity">
    <reaction evidence="9">
        <text>L-isoleucine + 2-oxoglutarate = (S)-3-methyl-2-oxopentanoate + L-glutamate</text>
        <dbReference type="Rhea" id="RHEA:24801"/>
        <dbReference type="ChEBI" id="CHEBI:16810"/>
        <dbReference type="ChEBI" id="CHEBI:29985"/>
        <dbReference type="ChEBI" id="CHEBI:35146"/>
        <dbReference type="ChEBI" id="CHEBI:58045"/>
        <dbReference type="EC" id="2.6.1.42"/>
    </reaction>
</comment>
<reference evidence="11" key="1">
    <citation type="journal article" date="2020" name="mSystems">
        <title>Genome- and Community-Level Interaction Insights into Carbon Utilization and Element Cycling Functions of Hydrothermarchaeota in Hydrothermal Sediment.</title>
        <authorList>
            <person name="Zhou Z."/>
            <person name="Liu Y."/>
            <person name="Xu W."/>
            <person name="Pan J."/>
            <person name="Luo Z.H."/>
            <person name="Li M."/>
        </authorList>
    </citation>
    <scope>NUCLEOTIDE SEQUENCE [LARGE SCALE GENOMIC DNA]</scope>
    <source>
        <strain evidence="11">SpSt-769</strain>
    </source>
</reference>
<dbReference type="EC" id="2.6.1.42" evidence="6"/>
<organism evidence="11">
    <name type="scientific">Desulfomonile tiedjei</name>
    <dbReference type="NCBI Taxonomy" id="2358"/>
    <lineage>
        <taxon>Bacteria</taxon>
        <taxon>Pseudomonadati</taxon>
        <taxon>Thermodesulfobacteriota</taxon>
        <taxon>Desulfomonilia</taxon>
        <taxon>Desulfomonilales</taxon>
        <taxon>Desulfomonilaceae</taxon>
        <taxon>Desulfomonile</taxon>
    </lineage>
</organism>
<evidence type="ECO:0000256" key="9">
    <source>
        <dbReference type="ARBA" id="ARBA00048798"/>
    </source>
</evidence>
<evidence type="ECO:0000256" key="6">
    <source>
        <dbReference type="ARBA" id="ARBA00013053"/>
    </source>
</evidence>
<dbReference type="InterPro" id="IPR043132">
    <property type="entry name" value="BCAT-like_C"/>
</dbReference>
<dbReference type="EMBL" id="DTGT01000332">
    <property type="protein sequence ID" value="HGH61668.1"/>
    <property type="molecule type" value="Genomic_DNA"/>
</dbReference>
<evidence type="ECO:0000256" key="2">
    <source>
        <dbReference type="ARBA" id="ARBA00004824"/>
    </source>
</evidence>
<evidence type="ECO:0000256" key="5">
    <source>
        <dbReference type="ARBA" id="ARBA00009320"/>
    </source>
</evidence>
<dbReference type="SUPFAM" id="SSF56752">
    <property type="entry name" value="D-aminoacid aminotransferase-like PLP-dependent enzymes"/>
    <property type="match status" value="1"/>
</dbReference>
<comment type="caution">
    <text evidence="11">The sequence shown here is derived from an EMBL/GenBank/DDBJ whole genome shotgun (WGS) entry which is preliminary data.</text>
</comment>
<dbReference type="InterPro" id="IPR036038">
    <property type="entry name" value="Aminotransferase-like"/>
</dbReference>
<dbReference type="FunFam" id="3.20.10.10:FF:000002">
    <property type="entry name" value="D-alanine aminotransferase"/>
    <property type="match status" value="1"/>
</dbReference>
<evidence type="ECO:0000256" key="1">
    <source>
        <dbReference type="ARBA" id="ARBA00001933"/>
    </source>
</evidence>
<evidence type="ECO:0000256" key="10">
    <source>
        <dbReference type="ARBA" id="ARBA00049229"/>
    </source>
</evidence>
<dbReference type="GO" id="GO:0008652">
    <property type="term" value="P:amino acid biosynthetic process"/>
    <property type="evidence" value="ECO:0007669"/>
    <property type="project" value="UniProtKB-ARBA"/>
</dbReference>
<dbReference type="Pfam" id="PF01063">
    <property type="entry name" value="Aminotran_4"/>
    <property type="match status" value="1"/>
</dbReference>
<dbReference type="GO" id="GO:0004084">
    <property type="term" value="F:branched-chain-amino-acid transaminase activity"/>
    <property type="evidence" value="ECO:0007669"/>
    <property type="project" value="UniProtKB-EC"/>
</dbReference>
<comment type="similarity">
    <text evidence="5">Belongs to the class-IV pyridoxal-phosphate-dependent aminotransferase family.</text>
</comment>